<organism evidence="3 4">
    <name type="scientific">Extremus antarcticus</name>
    <dbReference type="NCBI Taxonomy" id="702011"/>
    <lineage>
        <taxon>Eukaryota</taxon>
        <taxon>Fungi</taxon>
        <taxon>Dikarya</taxon>
        <taxon>Ascomycota</taxon>
        <taxon>Pezizomycotina</taxon>
        <taxon>Dothideomycetes</taxon>
        <taxon>Dothideomycetidae</taxon>
        <taxon>Mycosphaerellales</taxon>
        <taxon>Extremaceae</taxon>
        <taxon>Extremus</taxon>
    </lineage>
</organism>
<evidence type="ECO:0000259" key="2">
    <source>
        <dbReference type="Pfam" id="PF13919"/>
    </source>
</evidence>
<dbReference type="AlphaFoldDB" id="A0AAJ0GEQ6"/>
<evidence type="ECO:0000313" key="3">
    <source>
        <dbReference type="EMBL" id="KAK3056092.1"/>
    </source>
</evidence>
<feature type="compositionally biased region" description="Basic and acidic residues" evidence="1">
    <location>
        <begin position="123"/>
        <end position="139"/>
    </location>
</feature>
<dbReference type="Pfam" id="PF13919">
    <property type="entry name" value="ASXH"/>
    <property type="match status" value="1"/>
</dbReference>
<feature type="domain" description="ASX DEUBAD" evidence="2">
    <location>
        <begin position="5"/>
        <end position="121"/>
    </location>
</feature>
<gene>
    <name evidence="3" type="ORF">LTR09_003328</name>
</gene>
<proteinExistence type="predicted"/>
<reference evidence="3" key="1">
    <citation type="submission" date="2023-04" db="EMBL/GenBank/DDBJ databases">
        <title>Black Yeasts Isolated from many extreme environments.</title>
        <authorList>
            <person name="Coleine C."/>
            <person name="Stajich J.E."/>
            <person name="Selbmann L."/>
        </authorList>
    </citation>
    <scope>NUCLEOTIDE SEQUENCE</scope>
    <source>
        <strain evidence="3">CCFEE 5312</strain>
    </source>
</reference>
<feature type="region of interest" description="Disordered" evidence="1">
    <location>
        <begin position="123"/>
        <end position="156"/>
    </location>
</feature>
<name>A0AAJ0GEQ6_9PEZI</name>
<keyword evidence="4" id="KW-1185">Reference proteome</keyword>
<evidence type="ECO:0000313" key="4">
    <source>
        <dbReference type="Proteomes" id="UP001271007"/>
    </source>
</evidence>
<dbReference type="Proteomes" id="UP001271007">
    <property type="component" value="Unassembled WGS sequence"/>
</dbReference>
<comment type="caution">
    <text evidence="3">The sequence shown here is derived from an EMBL/GenBank/DDBJ whole genome shotgun (WGS) entry which is preliminary data.</text>
</comment>
<protein>
    <recommendedName>
        <fullName evidence="2">ASX DEUBAD domain-containing protein</fullName>
    </recommendedName>
</protein>
<dbReference type="InterPro" id="IPR028020">
    <property type="entry name" value="ASX_DEUBAD_dom"/>
</dbReference>
<evidence type="ECO:0000256" key="1">
    <source>
        <dbReference type="SAM" id="MobiDB-lite"/>
    </source>
</evidence>
<accession>A0AAJ0GEQ6</accession>
<sequence>MAACQQKRMLTQPSSKLGKLDIATLLRKEDSWALLPRETREQLYTLLPVPRPGESAHDPDVHPLRTNYKSYIEEELRCWQEDLKDGREAKKWRMEAMQAGKDREDGKFEKWIEREREEYWGPREKVEVEGPMHFTREVSGEGEGDVSEDEEDGVEG</sequence>
<feature type="compositionally biased region" description="Acidic residues" evidence="1">
    <location>
        <begin position="140"/>
        <end position="156"/>
    </location>
</feature>
<dbReference type="EMBL" id="JAWDJX010000007">
    <property type="protein sequence ID" value="KAK3056092.1"/>
    <property type="molecule type" value="Genomic_DNA"/>
</dbReference>